<evidence type="ECO:0000313" key="2">
    <source>
        <dbReference type="Proteomes" id="UP001144280"/>
    </source>
</evidence>
<evidence type="ECO:0000313" key="1">
    <source>
        <dbReference type="EMBL" id="GLI01179.1"/>
    </source>
</evidence>
<gene>
    <name evidence="1" type="ORF">Pa4123_64550</name>
</gene>
<protein>
    <recommendedName>
        <fullName evidence="3">Septum formation initiator</fullName>
    </recommendedName>
</protein>
<sequence length="144" mass="14544">MSRPTLLAVAGWLVAATVATLTGLAAVRVIGDGITGTAAATLSEREVEERLASARPGVTVSPHASAGQGGGTVLTSAAGTIVATCENGLVTLLSWAPEQGYSVVEADPGPDDEAEVEFARGSERVEVKVVCTAGKPAISREKDD</sequence>
<dbReference type="Proteomes" id="UP001144280">
    <property type="component" value="Unassembled WGS sequence"/>
</dbReference>
<accession>A0ABQ5R318</accession>
<proteinExistence type="predicted"/>
<dbReference type="EMBL" id="BSDI01000041">
    <property type="protein sequence ID" value="GLI01179.1"/>
    <property type="molecule type" value="Genomic_DNA"/>
</dbReference>
<evidence type="ECO:0008006" key="3">
    <source>
        <dbReference type="Google" id="ProtNLM"/>
    </source>
</evidence>
<dbReference type="RefSeq" id="WP_281901999.1">
    <property type="nucleotide sequence ID" value="NZ_BSDI01000041.1"/>
</dbReference>
<organism evidence="1 2">
    <name type="scientific">Phytohabitans aurantiacus</name>
    <dbReference type="NCBI Taxonomy" id="3016789"/>
    <lineage>
        <taxon>Bacteria</taxon>
        <taxon>Bacillati</taxon>
        <taxon>Actinomycetota</taxon>
        <taxon>Actinomycetes</taxon>
        <taxon>Micromonosporales</taxon>
        <taxon>Micromonosporaceae</taxon>
    </lineage>
</organism>
<comment type="caution">
    <text evidence="1">The sequence shown here is derived from an EMBL/GenBank/DDBJ whole genome shotgun (WGS) entry which is preliminary data.</text>
</comment>
<keyword evidence="2" id="KW-1185">Reference proteome</keyword>
<name>A0ABQ5R318_9ACTN</name>
<reference evidence="1" key="1">
    <citation type="submission" date="2022-12" db="EMBL/GenBank/DDBJ databases">
        <title>New Phytohabitans aurantiacus sp. RD004123 nov., an actinomycete isolated from soil.</title>
        <authorList>
            <person name="Triningsih D.W."/>
            <person name="Harunari E."/>
            <person name="Igarashi Y."/>
        </authorList>
    </citation>
    <scope>NUCLEOTIDE SEQUENCE</scope>
    <source>
        <strain evidence="1">RD004123</strain>
    </source>
</reference>